<name>A0ACC5X604_PANGG</name>
<dbReference type="Proteomes" id="UP000829447">
    <property type="component" value="Linkage Group LG15"/>
</dbReference>
<proteinExistence type="predicted"/>
<gene>
    <name evidence="1" type="ORF">PGIGA_G00066420</name>
</gene>
<keyword evidence="2" id="KW-1185">Reference proteome</keyword>
<accession>A0ACC5X604</accession>
<dbReference type="EMBL" id="CM040468">
    <property type="protein sequence ID" value="MCI4386769.1"/>
    <property type="molecule type" value="Genomic_DNA"/>
</dbReference>
<protein>
    <submittedName>
        <fullName evidence="1">Uncharacterized protein</fullName>
    </submittedName>
</protein>
<reference evidence="1 2" key="1">
    <citation type="journal article" date="2022" name="bioRxiv">
        <title>An ancient truncated duplication of the anti-Mullerian hormone receptor type 2 gene is a potential conserved master sex determinant in the Pangasiidae catfish family.</title>
        <authorList>
            <person name="Wen M."/>
            <person name="Pan Q."/>
            <person name="Jouanno E."/>
            <person name="Montfort J."/>
            <person name="Zahm M."/>
            <person name="Cabau C."/>
            <person name="Klopp C."/>
            <person name="Iampietro C."/>
            <person name="Roques C."/>
            <person name="Bouchez O."/>
            <person name="Castinel A."/>
            <person name="Donnadieu C."/>
            <person name="Parrinello H."/>
            <person name="Poncet C."/>
            <person name="Belmonte E."/>
            <person name="Gautier V."/>
            <person name="Avarre J.-C."/>
            <person name="Dugue R."/>
            <person name="Gustiano R."/>
            <person name="Ha T.T.T."/>
            <person name="Campet M."/>
            <person name="Sriphairoj K."/>
            <person name="Ribolli J."/>
            <person name="de Almeida F.L."/>
            <person name="Desvignes T."/>
            <person name="Postlethwait J.H."/>
            <person name="Bucao C.F."/>
            <person name="Robinson-Rechavi M."/>
            <person name="Bobe J."/>
            <person name="Herpin A."/>
            <person name="Guiguen Y."/>
        </authorList>
    </citation>
    <scope>NUCLEOTIDE SEQUENCE [LARGE SCALE GENOMIC DNA]</scope>
    <source>
        <strain evidence="1">YG-Dec2019</strain>
    </source>
</reference>
<sequence length="82" mass="9360">MGRTLSKSKEVCDWMGWSTTNASDSELGAILSQVVEGEEHPVLYISRKLSIENHIFILNTEDLSGKVTRILQRHHHLLFQRA</sequence>
<evidence type="ECO:0000313" key="2">
    <source>
        <dbReference type="Proteomes" id="UP000829447"/>
    </source>
</evidence>
<evidence type="ECO:0000313" key="1">
    <source>
        <dbReference type="EMBL" id="MCI4386769.1"/>
    </source>
</evidence>
<organism evidence="1 2">
    <name type="scientific">Pangasianodon gigas</name>
    <name type="common">Mekong giant catfish</name>
    <name type="synonym">Pangasius gigas</name>
    <dbReference type="NCBI Taxonomy" id="30993"/>
    <lineage>
        <taxon>Eukaryota</taxon>
        <taxon>Metazoa</taxon>
        <taxon>Chordata</taxon>
        <taxon>Craniata</taxon>
        <taxon>Vertebrata</taxon>
        <taxon>Euteleostomi</taxon>
        <taxon>Actinopterygii</taxon>
        <taxon>Neopterygii</taxon>
        <taxon>Teleostei</taxon>
        <taxon>Ostariophysi</taxon>
        <taxon>Siluriformes</taxon>
        <taxon>Pangasiidae</taxon>
        <taxon>Pangasianodon</taxon>
    </lineage>
</organism>
<comment type="caution">
    <text evidence="1">The sequence shown here is derived from an EMBL/GenBank/DDBJ whole genome shotgun (WGS) entry which is preliminary data.</text>
</comment>